<dbReference type="Pfam" id="PF07992">
    <property type="entry name" value="Pyr_redox_2"/>
    <property type="match status" value="1"/>
</dbReference>
<evidence type="ECO:0000256" key="3">
    <source>
        <dbReference type="ARBA" id="ARBA00022630"/>
    </source>
</evidence>
<keyword evidence="9" id="KW-0411">Iron-sulfur</keyword>
<dbReference type="PANTHER" id="PTHR48467:SF1">
    <property type="entry name" value="GLUTAMATE SYNTHASE 1 [NADH], CHLOROPLASTIC-LIKE"/>
    <property type="match status" value="1"/>
</dbReference>
<keyword evidence="13" id="KW-1185">Reference proteome</keyword>
<dbReference type="CDD" id="cd04410">
    <property type="entry name" value="DMSOR_beta-like"/>
    <property type="match status" value="1"/>
</dbReference>
<dbReference type="EC" id="1.18.1.2" evidence="2"/>
<proteinExistence type="predicted"/>
<comment type="catalytic activity">
    <reaction evidence="10">
        <text>2 reduced [2Fe-2S]-[ferredoxin] + NADP(+) + H(+) = 2 oxidized [2Fe-2S]-[ferredoxin] + NADPH</text>
        <dbReference type="Rhea" id="RHEA:20125"/>
        <dbReference type="Rhea" id="RHEA-COMP:10000"/>
        <dbReference type="Rhea" id="RHEA-COMP:10001"/>
        <dbReference type="ChEBI" id="CHEBI:15378"/>
        <dbReference type="ChEBI" id="CHEBI:33737"/>
        <dbReference type="ChEBI" id="CHEBI:33738"/>
        <dbReference type="ChEBI" id="CHEBI:57783"/>
        <dbReference type="ChEBI" id="CHEBI:58349"/>
        <dbReference type="EC" id="1.18.1.2"/>
    </reaction>
</comment>
<name>A0ABQ2NDG3_9ACTN</name>
<evidence type="ECO:0000256" key="7">
    <source>
        <dbReference type="ARBA" id="ARBA00023002"/>
    </source>
</evidence>
<evidence type="ECO:0000256" key="8">
    <source>
        <dbReference type="ARBA" id="ARBA00023004"/>
    </source>
</evidence>
<dbReference type="PRINTS" id="PR00419">
    <property type="entry name" value="ADXRDTASE"/>
</dbReference>
<dbReference type="Gene3D" id="3.40.50.720">
    <property type="entry name" value="NAD(P)-binding Rossmann-like Domain"/>
    <property type="match status" value="1"/>
</dbReference>
<evidence type="ECO:0000256" key="10">
    <source>
        <dbReference type="ARBA" id="ARBA00047776"/>
    </source>
</evidence>
<feature type="domain" description="4Fe-4S ferredoxin-type" evidence="11">
    <location>
        <begin position="37"/>
        <end position="66"/>
    </location>
</feature>
<dbReference type="Pfam" id="PF12838">
    <property type="entry name" value="Fer4_7"/>
    <property type="match status" value="1"/>
</dbReference>
<dbReference type="InterPro" id="IPR017896">
    <property type="entry name" value="4Fe4S_Fe-S-bd"/>
</dbReference>
<keyword evidence="7" id="KW-0560">Oxidoreductase</keyword>
<keyword evidence="5" id="KW-0274">FAD</keyword>
<dbReference type="Gene3D" id="3.30.70.20">
    <property type="match status" value="1"/>
</dbReference>
<dbReference type="InterPro" id="IPR023753">
    <property type="entry name" value="FAD/NAD-binding_dom"/>
</dbReference>
<dbReference type="Gene3D" id="3.50.50.60">
    <property type="entry name" value="FAD/NAD(P)-binding domain"/>
    <property type="match status" value="1"/>
</dbReference>
<comment type="cofactor">
    <cofactor evidence="1">
        <name>FAD</name>
        <dbReference type="ChEBI" id="CHEBI:57692"/>
    </cofactor>
</comment>
<evidence type="ECO:0000313" key="12">
    <source>
        <dbReference type="EMBL" id="GGO93801.1"/>
    </source>
</evidence>
<comment type="caution">
    <text evidence="12">The sequence shown here is derived from an EMBL/GenBank/DDBJ whole genome shotgun (WGS) entry which is preliminary data.</text>
</comment>
<evidence type="ECO:0000256" key="6">
    <source>
        <dbReference type="ARBA" id="ARBA00022857"/>
    </source>
</evidence>
<dbReference type="PANTHER" id="PTHR48467">
    <property type="entry name" value="GLUTAMATE SYNTHASE 1 [NADH], CHLOROPLASTIC-LIKE"/>
    <property type="match status" value="1"/>
</dbReference>
<organism evidence="12 13">
    <name type="scientific">Nocardioides phosphati</name>
    <dbReference type="NCBI Taxonomy" id="1867775"/>
    <lineage>
        <taxon>Bacteria</taxon>
        <taxon>Bacillati</taxon>
        <taxon>Actinomycetota</taxon>
        <taxon>Actinomycetes</taxon>
        <taxon>Propionibacteriales</taxon>
        <taxon>Nocardioidaceae</taxon>
        <taxon>Nocardioides</taxon>
    </lineage>
</organism>
<evidence type="ECO:0000256" key="1">
    <source>
        <dbReference type="ARBA" id="ARBA00001974"/>
    </source>
</evidence>
<dbReference type="InterPro" id="IPR055275">
    <property type="entry name" value="Ferredox_Rdtase"/>
</dbReference>
<evidence type="ECO:0000259" key="11">
    <source>
        <dbReference type="PROSITE" id="PS51379"/>
    </source>
</evidence>
<dbReference type="Proteomes" id="UP000655410">
    <property type="component" value="Unassembled WGS sequence"/>
</dbReference>
<protein>
    <recommendedName>
        <fullName evidence="2">ferredoxin--NADP(+) reductase</fullName>
        <ecNumber evidence="2">1.18.1.2</ecNumber>
    </recommendedName>
</protein>
<evidence type="ECO:0000256" key="2">
    <source>
        <dbReference type="ARBA" id="ARBA00013223"/>
    </source>
</evidence>
<dbReference type="PROSITE" id="PS00198">
    <property type="entry name" value="4FE4S_FER_1"/>
    <property type="match status" value="1"/>
</dbReference>
<keyword evidence="8" id="KW-0408">Iron</keyword>
<accession>A0ABQ2NDG3</accession>
<keyword evidence="4" id="KW-0479">Metal-binding</keyword>
<gene>
    <name evidence="12" type="ORF">GCM10011584_33340</name>
</gene>
<keyword evidence="3" id="KW-0285">Flavoprotein</keyword>
<dbReference type="PROSITE" id="PS51379">
    <property type="entry name" value="4FE4S_FER_2"/>
    <property type="match status" value="2"/>
</dbReference>
<sequence>MPHVVTQSCCADASCVIACPVNAIHPGPLEDGFALAEQVYIDPQTCVDCGACVSACPVGAIKAHTRLAPSELPFVELNADFFRDADRSTRPVLAPLRKRFRPAAETLRVAVVGAGPAGLYVADELLHYPGVTVTVLDRLGVPHGLARFGVAPDHEHTRKIRTLFETIEKQDGFTYELGVEVGRDVTHEQLMAAYDAVVYTVGASADRAMGVPGEDLPGSVSATSVVGWYNGHPDHADLGPDLSGERVVVVGNGNVALDVARIMTADPEALASTEIAPAALASLRSSSVREVLVLGRRGPAEAAFTMPELVGLAGLTDVDVLVEGGLAGLEGLEASPKLDLIREIARREPGAGERRRIVLRFHTAPVGVVGDTHVTGLEVARTELVTGPDGVRRAELTDDREVIPASMVLRSVGYRGRPVPGLPFDETSATIPNVAGRVEPGVYVAGWIKRGPTGFLGTNKTCAEETVDSLLADVAAAQNVAGSDKMATR</sequence>
<keyword evidence="6" id="KW-0521">NADP</keyword>
<evidence type="ECO:0000256" key="5">
    <source>
        <dbReference type="ARBA" id="ARBA00022827"/>
    </source>
</evidence>
<dbReference type="SUPFAM" id="SSF51971">
    <property type="entry name" value="Nucleotide-binding domain"/>
    <property type="match status" value="1"/>
</dbReference>
<dbReference type="SUPFAM" id="SSF54862">
    <property type="entry name" value="4Fe-4S ferredoxins"/>
    <property type="match status" value="1"/>
</dbReference>
<dbReference type="InterPro" id="IPR036188">
    <property type="entry name" value="FAD/NAD-bd_sf"/>
</dbReference>
<dbReference type="RefSeq" id="WP_188785168.1">
    <property type="nucleotide sequence ID" value="NZ_BMNI01000014.1"/>
</dbReference>
<dbReference type="EMBL" id="BMNI01000014">
    <property type="protein sequence ID" value="GGO93801.1"/>
    <property type="molecule type" value="Genomic_DNA"/>
</dbReference>
<dbReference type="InterPro" id="IPR017900">
    <property type="entry name" value="4Fe4S_Fe_S_CS"/>
</dbReference>
<evidence type="ECO:0000313" key="13">
    <source>
        <dbReference type="Proteomes" id="UP000655410"/>
    </source>
</evidence>
<evidence type="ECO:0000256" key="9">
    <source>
        <dbReference type="ARBA" id="ARBA00023014"/>
    </source>
</evidence>
<evidence type="ECO:0000256" key="4">
    <source>
        <dbReference type="ARBA" id="ARBA00022723"/>
    </source>
</evidence>
<reference evidence="13" key="1">
    <citation type="journal article" date="2019" name="Int. J. Syst. Evol. Microbiol.">
        <title>The Global Catalogue of Microorganisms (GCM) 10K type strain sequencing project: providing services to taxonomists for standard genome sequencing and annotation.</title>
        <authorList>
            <consortium name="The Broad Institute Genomics Platform"/>
            <consortium name="The Broad Institute Genome Sequencing Center for Infectious Disease"/>
            <person name="Wu L."/>
            <person name="Ma J."/>
        </authorList>
    </citation>
    <scope>NUCLEOTIDE SEQUENCE [LARGE SCALE GENOMIC DNA]</scope>
    <source>
        <strain evidence="13">CGMCC 4.7371</strain>
    </source>
</reference>
<feature type="domain" description="4Fe-4S ferredoxin-type" evidence="11">
    <location>
        <begin position="1"/>
        <end position="29"/>
    </location>
</feature>